<evidence type="ECO:0000313" key="2">
    <source>
        <dbReference type="EMBL" id="CAA9284695.1"/>
    </source>
</evidence>
<dbReference type="EMBL" id="CADCTR010001175">
    <property type="protein sequence ID" value="CAA9284695.1"/>
    <property type="molecule type" value="Genomic_DNA"/>
</dbReference>
<proteinExistence type="predicted"/>
<name>A0A6J4JQS0_9CHLR</name>
<reference evidence="2" key="1">
    <citation type="submission" date="2020-02" db="EMBL/GenBank/DDBJ databases">
        <authorList>
            <person name="Meier V. D."/>
        </authorList>
    </citation>
    <scope>NUCLEOTIDE SEQUENCE</scope>
    <source>
        <strain evidence="2">AVDCRST_MAG93</strain>
    </source>
</reference>
<dbReference type="AlphaFoldDB" id="A0A6J4JQS0"/>
<dbReference type="InterPro" id="IPR002161">
    <property type="entry name" value="PdxT/SNO"/>
</dbReference>
<dbReference type="InterPro" id="IPR029062">
    <property type="entry name" value="Class_I_gatase-like"/>
</dbReference>
<keyword evidence="2" id="KW-0456">Lyase</keyword>
<feature type="non-terminal residue" evidence="2">
    <location>
        <position position="37"/>
    </location>
</feature>
<dbReference type="GO" id="GO:0036381">
    <property type="term" value="F:pyridoxal 5'-phosphate synthase (glutamine hydrolysing) activity"/>
    <property type="evidence" value="ECO:0007669"/>
    <property type="project" value="UniProtKB-EC"/>
</dbReference>
<keyword evidence="1" id="KW-0663">Pyridoxal phosphate</keyword>
<gene>
    <name evidence="2" type="ORF">AVDCRST_MAG93-3442</name>
</gene>
<protein>
    <submittedName>
        <fullName evidence="2">Pyridoxal 5'-phosphate synthase (Glutamine hydrolyzing), glutaminase subunit</fullName>
        <ecNumber evidence="2">4.3.3.6</ecNumber>
    </submittedName>
</protein>
<sequence length="37" mass="4233">MSVGVLALQGAFVEHEQVIRRLGHEVVRVRLPEHLEQ</sequence>
<dbReference type="EC" id="4.3.3.6" evidence="2"/>
<dbReference type="PROSITE" id="PS51130">
    <property type="entry name" value="PDXT_SNO_2"/>
    <property type="match status" value="1"/>
</dbReference>
<dbReference type="GO" id="GO:0042823">
    <property type="term" value="P:pyridoxal phosphate biosynthetic process"/>
    <property type="evidence" value="ECO:0007669"/>
    <property type="project" value="InterPro"/>
</dbReference>
<dbReference type="Gene3D" id="3.40.50.880">
    <property type="match status" value="1"/>
</dbReference>
<dbReference type="GO" id="GO:0004359">
    <property type="term" value="F:glutaminase activity"/>
    <property type="evidence" value="ECO:0007669"/>
    <property type="project" value="InterPro"/>
</dbReference>
<evidence type="ECO:0000256" key="1">
    <source>
        <dbReference type="ARBA" id="ARBA00022898"/>
    </source>
</evidence>
<accession>A0A6J4JQS0</accession>
<organism evidence="2">
    <name type="scientific">uncultured Chloroflexia bacterium</name>
    <dbReference type="NCBI Taxonomy" id="1672391"/>
    <lineage>
        <taxon>Bacteria</taxon>
        <taxon>Bacillati</taxon>
        <taxon>Chloroflexota</taxon>
        <taxon>Chloroflexia</taxon>
        <taxon>environmental samples</taxon>
    </lineage>
</organism>